<name>A0A841FQZ1_9ACTN</name>
<dbReference type="InterPro" id="IPR049492">
    <property type="entry name" value="BD-FAE-like_dom"/>
</dbReference>
<dbReference type="GO" id="GO:0016787">
    <property type="term" value="F:hydrolase activity"/>
    <property type="evidence" value="ECO:0007669"/>
    <property type="project" value="UniProtKB-KW"/>
</dbReference>
<keyword evidence="2" id="KW-0472">Membrane</keyword>
<dbReference type="AlphaFoldDB" id="A0A841FQZ1"/>
<feature type="transmembrane region" description="Helical" evidence="2">
    <location>
        <begin position="29"/>
        <end position="50"/>
    </location>
</feature>
<evidence type="ECO:0000256" key="2">
    <source>
        <dbReference type="SAM" id="Phobius"/>
    </source>
</evidence>
<organism evidence="4 5">
    <name type="scientific">Phytomonospora endophytica</name>
    <dbReference type="NCBI Taxonomy" id="714109"/>
    <lineage>
        <taxon>Bacteria</taxon>
        <taxon>Bacillati</taxon>
        <taxon>Actinomycetota</taxon>
        <taxon>Actinomycetes</taxon>
        <taxon>Micromonosporales</taxon>
        <taxon>Micromonosporaceae</taxon>
        <taxon>Phytomonospora</taxon>
    </lineage>
</organism>
<feature type="transmembrane region" description="Helical" evidence="2">
    <location>
        <begin position="56"/>
        <end position="83"/>
    </location>
</feature>
<keyword evidence="1" id="KW-0378">Hydrolase</keyword>
<protein>
    <submittedName>
        <fullName evidence="4">Acetyl esterase/lipase</fullName>
    </submittedName>
</protein>
<evidence type="ECO:0000259" key="3">
    <source>
        <dbReference type="Pfam" id="PF20434"/>
    </source>
</evidence>
<dbReference type="Gene3D" id="3.40.50.1820">
    <property type="entry name" value="alpha/beta hydrolase"/>
    <property type="match status" value="1"/>
</dbReference>
<keyword evidence="2" id="KW-1133">Transmembrane helix</keyword>
<proteinExistence type="predicted"/>
<gene>
    <name evidence="4" type="ORF">HNR73_006481</name>
</gene>
<evidence type="ECO:0000256" key="1">
    <source>
        <dbReference type="ARBA" id="ARBA00022801"/>
    </source>
</evidence>
<feature type="transmembrane region" description="Helical" evidence="2">
    <location>
        <begin position="6"/>
        <end position="22"/>
    </location>
</feature>
<dbReference type="Pfam" id="PF20434">
    <property type="entry name" value="BD-FAE"/>
    <property type="match status" value="1"/>
</dbReference>
<dbReference type="SUPFAM" id="SSF53474">
    <property type="entry name" value="alpha/beta-Hydrolases"/>
    <property type="match status" value="1"/>
</dbReference>
<dbReference type="Proteomes" id="UP000548476">
    <property type="component" value="Unassembled WGS sequence"/>
</dbReference>
<dbReference type="InterPro" id="IPR050300">
    <property type="entry name" value="GDXG_lipolytic_enzyme"/>
</dbReference>
<reference evidence="4 5" key="1">
    <citation type="submission" date="2020-08" db="EMBL/GenBank/DDBJ databases">
        <title>Genomic Encyclopedia of Type Strains, Phase IV (KMG-IV): sequencing the most valuable type-strain genomes for metagenomic binning, comparative biology and taxonomic classification.</title>
        <authorList>
            <person name="Goeker M."/>
        </authorList>
    </citation>
    <scope>NUCLEOTIDE SEQUENCE [LARGE SCALE GENOMIC DNA]</scope>
    <source>
        <strain evidence="4 5">YIM 65646</strain>
    </source>
</reference>
<dbReference type="PANTHER" id="PTHR48081">
    <property type="entry name" value="AB HYDROLASE SUPERFAMILY PROTEIN C4A8.06C"/>
    <property type="match status" value="1"/>
</dbReference>
<keyword evidence="5" id="KW-1185">Reference proteome</keyword>
<dbReference type="InterPro" id="IPR029058">
    <property type="entry name" value="AB_hydrolase_fold"/>
</dbReference>
<dbReference type="EMBL" id="JACHGT010000017">
    <property type="protein sequence ID" value="MBB6038595.1"/>
    <property type="molecule type" value="Genomic_DNA"/>
</dbReference>
<feature type="domain" description="BD-FAE-like" evidence="3">
    <location>
        <begin position="147"/>
        <end position="249"/>
    </location>
</feature>
<evidence type="ECO:0000313" key="4">
    <source>
        <dbReference type="EMBL" id="MBB6038595.1"/>
    </source>
</evidence>
<evidence type="ECO:0000313" key="5">
    <source>
        <dbReference type="Proteomes" id="UP000548476"/>
    </source>
</evidence>
<sequence>MSTVYLISEFYLLAACAALLIAPRRPWPLAVGAFWLAFPIAELPFLALAWSTATTLAVLFTAPAGGALATTALAASGLVTALLTVMIAQAAHTPAAVTRALTYAGMPSRVRIRAPWRQAILAPIPRRGRTVARRRGLPYGPDPAHLLDTYLPAHGRAHGPVLVYLHGGSYSGGRRSREALPLLHLLARRGWTCVSADYRLRPAAGLAAHLADTARILAWVHAHHPEKPVFLAGSSAGAHLAALTALQRKPPVAGVVCLYGFYGRYFGDIADDWTAPTSPLEADLADAPPFFLAHGDRDTVVPATEARRFASAHTRASRHGAVHVALPGAQHGFDVFRSLRFGALIEGVAEFLSQVAARDPHHHFDDRKV</sequence>
<dbReference type="PANTHER" id="PTHR48081:SF33">
    <property type="entry name" value="KYNURENINE FORMAMIDASE"/>
    <property type="match status" value="1"/>
</dbReference>
<comment type="caution">
    <text evidence="4">The sequence shown here is derived from an EMBL/GenBank/DDBJ whole genome shotgun (WGS) entry which is preliminary data.</text>
</comment>
<accession>A0A841FQZ1</accession>
<keyword evidence="2" id="KW-0812">Transmembrane</keyword>